<sequence length="114" mass="13327">MQPTSEQLQALEAEITLTLHTLIDLELEDAYSDMSTHFAKLLASVQTANLIDYKLDLLVNPDLFATETQILLKSLMEAKTRPNNRHKLLTHRMILKVWLRKNQRFTNEYLPQMF</sequence>
<reference evidence="2" key="1">
    <citation type="submission" date="2015-07" db="EMBL/GenBank/DDBJ databases">
        <title>Fjat-14205 dsm 2895.</title>
        <authorList>
            <person name="Liu B."/>
            <person name="Wang J."/>
            <person name="Zhu Y."/>
            <person name="Liu G."/>
            <person name="Chen Q."/>
            <person name="Chen Z."/>
            <person name="Lan J."/>
            <person name="Che J."/>
            <person name="Ge C."/>
            <person name="Shi H."/>
            <person name="Pan Z."/>
            <person name="Liu X."/>
        </authorList>
    </citation>
    <scope>NUCLEOTIDE SEQUENCE [LARGE SCALE GENOMIC DNA]</scope>
    <source>
        <strain evidence="2">DSM 25560</strain>
    </source>
</reference>
<comment type="caution">
    <text evidence="1">The sequence shown here is derived from an EMBL/GenBank/DDBJ whole genome shotgun (WGS) entry which is preliminary data.</text>
</comment>
<evidence type="ECO:0000313" key="1">
    <source>
        <dbReference type="EMBL" id="KOS68556.1"/>
    </source>
</evidence>
<dbReference type="RefSeq" id="WP_245622817.1">
    <property type="nucleotide sequence ID" value="NZ_LGRV01000003.1"/>
</dbReference>
<evidence type="ECO:0000313" key="2">
    <source>
        <dbReference type="Proteomes" id="UP000050668"/>
    </source>
</evidence>
<gene>
    <name evidence="1" type="ORF">AEA09_08330</name>
</gene>
<protein>
    <submittedName>
        <fullName evidence="1">Uncharacterized protein</fullName>
    </submittedName>
</protein>
<accession>A0ABR5K105</accession>
<organism evidence="1 2">
    <name type="scientific">Lysinibacillus contaminans</name>
    <dbReference type="NCBI Taxonomy" id="1293441"/>
    <lineage>
        <taxon>Bacteria</taxon>
        <taxon>Bacillati</taxon>
        <taxon>Bacillota</taxon>
        <taxon>Bacilli</taxon>
        <taxon>Bacillales</taxon>
        <taxon>Bacillaceae</taxon>
        <taxon>Lysinibacillus</taxon>
    </lineage>
</organism>
<dbReference type="EMBL" id="LGRV01000003">
    <property type="protein sequence ID" value="KOS68556.1"/>
    <property type="molecule type" value="Genomic_DNA"/>
</dbReference>
<dbReference type="Proteomes" id="UP000050668">
    <property type="component" value="Unassembled WGS sequence"/>
</dbReference>
<proteinExistence type="predicted"/>
<keyword evidence="2" id="KW-1185">Reference proteome</keyword>
<name>A0ABR5K105_9BACI</name>